<reference evidence="1" key="1">
    <citation type="submission" date="2020-05" db="EMBL/GenBank/DDBJ databases">
        <title>Mycena genomes resolve the evolution of fungal bioluminescence.</title>
        <authorList>
            <person name="Tsai I.J."/>
        </authorList>
    </citation>
    <scope>NUCLEOTIDE SEQUENCE</scope>
    <source>
        <strain evidence="1">CCC161011</strain>
    </source>
</reference>
<proteinExistence type="predicted"/>
<gene>
    <name evidence="1" type="ORF">MVEN_01888500</name>
</gene>
<name>A0A8H6XJK0_9AGAR</name>
<protein>
    <submittedName>
        <fullName evidence="1">Uncharacterized protein</fullName>
    </submittedName>
</protein>
<dbReference type="AlphaFoldDB" id="A0A8H6XJK0"/>
<comment type="caution">
    <text evidence="1">The sequence shown here is derived from an EMBL/GenBank/DDBJ whole genome shotgun (WGS) entry which is preliminary data.</text>
</comment>
<evidence type="ECO:0000313" key="2">
    <source>
        <dbReference type="Proteomes" id="UP000620124"/>
    </source>
</evidence>
<organism evidence="1 2">
    <name type="scientific">Mycena venus</name>
    <dbReference type="NCBI Taxonomy" id="2733690"/>
    <lineage>
        <taxon>Eukaryota</taxon>
        <taxon>Fungi</taxon>
        <taxon>Dikarya</taxon>
        <taxon>Basidiomycota</taxon>
        <taxon>Agaricomycotina</taxon>
        <taxon>Agaricomycetes</taxon>
        <taxon>Agaricomycetidae</taxon>
        <taxon>Agaricales</taxon>
        <taxon>Marasmiineae</taxon>
        <taxon>Mycenaceae</taxon>
        <taxon>Mycena</taxon>
    </lineage>
</organism>
<dbReference type="Proteomes" id="UP000620124">
    <property type="component" value="Unassembled WGS sequence"/>
</dbReference>
<dbReference type="OrthoDB" id="3145912at2759"/>
<evidence type="ECO:0000313" key="1">
    <source>
        <dbReference type="EMBL" id="KAF7341510.1"/>
    </source>
</evidence>
<accession>A0A8H6XJK0</accession>
<keyword evidence="2" id="KW-1185">Reference proteome</keyword>
<sequence>MADAVASDLPLDLERTIFELAAYSRPVCIPNLMRVAWRVKHWVEPALYRTLLINVAPRFYPIPPCNTTIISRVAGTPPMGHVVRNVMFTQSHEDDLDILVHACPHIENLYIPVHRAWLAKRFPLGFAALPLTHLYCDGKFLHKVLEQGGAFPRLTHLHLFTAPAAARHSVRTALARWLIIAKLPELTHLAVRPTSRYDLEPISSLLPACMSLRALVLLSCPMHVKPRELDPLANDPRFVLMFETTDYEEDWQRVDVFIAERRSGEIDHDACFS</sequence>
<dbReference type="EMBL" id="JACAZI010000018">
    <property type="protein sequence ID" value="KAF7341510.1"/>
    <property type="molecule type" value="Genomic_DNA"/>
</dbReference>